<evidence type="ECO:0000313" key="3">
    <source>
        <dbReference type="Proteomes" id="UP001596312"/>
    </source>
</evidence>
<dbReference type="InterPro" id="IPR016181">
    <property type="entry name" value="Acyl_CoA_acyltransferase"/>
</dbReference>
<reference evidence="2 3" key="1">
    <citation type="journal article" date="2019" name="Int. J. Syst. Evol. Microbiol.">
        <title>The Global Catalogue of Microorganisms (GCM) 10K type strain sequencing project: providing services to taxonomists for standard genome sequencing and annotation.</title>
        <authorList>
            <consortium name="The Broad Institute Genomics Platform"/>
            <consortium name="The Broad Institute Genome Sequencing Center for Infectious Disease"/>
            <person name="Wu L."/>
            <person name="Ma J."/>
        </authorList>
    </citation>
    <scope>NUCLEOTIDE SEQUENCE [LARGE SCALE GENOMIC DNA]</scope>
    <source>
        <strain evidence="2 3">CGMCC 1.3240</strain>
    </source>
</reference>
<dbReference type="RefSeq" id="WP_340604187.1">
    <property type="nucleotide sequence ID" value="NZ_JBBMXV010000003.1"/>
</dbReference>
<dbReference type="GO" id="GO:0016746">
    <property type="term" value="F:acyltransferase activity"/>
    <property type="evidence" value="ECO:0007669"/>
    <property type="project" value="UniProtKB-KW"/>
</dbReference>
<dbReference type="PROSITE" id="PS51186">
    <property type="entry name" value="GNAT"/>
    <property type="match status" value="1"/>
</dbReference>
<dbReference type="Pfam" id="PF00583">
    <property type="entry name" value="Acetyltransf_1"/>
    <property type="match status" value="1"/>
</dbReference>
<keyword evidence="3" id="KW-1185">Reference proteome</keyword>
<keyword evidence="2" id="KW-0808">Transferase</keyword>
<protein>
    <submittedName>
        <fullName evidence="2">GNAT family N-acetyltransferase</fullName>
        <ecNumber evidence="2">2.3.-.-</ecNumber>
    </submittedName>
</protein>
<keyword evidence="2" id="KW-0012">Acyltransferase</keyword>
<dbReference type="PANTHER" id="PTHR43617">
    <property type="entry name" value="L-AMINO ACID N-ACETYLTRANSFERASE"/>
    <property type="match status" value="1"/>
</dbReference>
<proteinExistence type="predicted"/>
<organism evidence="2 3">
    <name type="scientific">Halalkalicoccus tibetensis</name>
    <dbReference type="NCBI Taxonomy" id="175632"/>
    <lineage>
        <taxon>Archaea</taxon>
        <taxon>Methanobacteriati</taxon>
        <taxon>Methanobacteriota</taxon>
        <taxon>Stenosarchaea group</taxon>
        <taxon>Halobacteria</taxon>
        <taxon>Halobacteriales</taxon>
        <taxon>Halococcaceae</taxon>
        <taxon>Halalkalicoccus</taxon>
    </lineage>
</organism>
<sequence length="160" mass="17964">MVAIRPARPEDAEAIRETALASWHAAYDDLLGGETVEALVEEWYALDGLRESIEHPEHVVRVADDVVGFAHIGPNPNEEHVAELLRLYVRPKRWGEGIGSRLLAAVEGELADYDRLTLSVLAENEVGIGFYEKRGFEREGEREVEVGGESYREYRYGKGI</sequence>
<dbReference type="InterPro" id="IPR050276">
    <property type="entry name" value="MshD_Acetyltransferase"/>
</dbReference>
<dbReference type="Gene3D" id="3.40.630.30">
    <property type="match status" value="1"/>
</dbReference>
<dbReference type="CDD" id="cd04301">
    <property type="entry name" value="NAT_SF"/>
    <property type="match status" value="1"/>
</dbReference>
<evidence type="ECO:0000259" key="1">
    <source>
        <dbReference type="PROSITE" id="PS51186"/>
    </source>
</evidence>
<dbReference type="EMBL" id="JBHSXQ010000003">
    <property type="protein sequence ID" value="MFC6905664.1"/>
    <property type="molecule type" value="Genomic_DNA"/>
</dbReference>
<comment type="caution">
    <text evidence="2">The sequence shown here is derived from an EMBL/GenBank/DDBJ whole genome shotgun (WGS) entry which is preliminary data.</text>
</comment>
<gene>
    <name evidence="2" type="ORF">ACFQGH_10710</name>
</gene>
<feature type="domain" description="N-acetyltransferase" evidence="1">
    <location>
        <begin position="2"/>
        <end position="160"/>
    </location>
</feature>
<accession>A0ABD5V6B5</accession>
<evidence type="ECO:0000313" key="2">
    <source>
        <dbReference type="EMBL" id="MFC6905664.1"/>
    </source>
</evidence>
<dbReference type="SUPFAM" id="SSF55729">
    <property type="entry name" value="Acyl-CoA N-acyltransferases (Nat)"/>
    <property type="match status" value="1"/>
</dbReference>
<dbReference type="Proteomes" id="UP001596312">
    <property type="component" value="Unassembled WGS sequence"/>
</dbReference>
<dbReference type="InterPro" id="IPR000182">
    <property type="entry name" value="GNAT_dom"/>
</dbReference>
<name>A0ABD5V6B5_9EURY</name>
<dbReference type="AlphaFoldDB" id="A0ABD5V6B5"/>
<dbReference type="EC" id="2.3.-.-" evidence="2"/>